<dbReference type="EMBL" id="JAZGUE010000004">
    <property type="protein sequence ID" value="KAL2267151.1"/>
    <property type="molecule type" value="Genomic_DNA"/>
</dbReference>
<dbReference type="GeneID" id="98125560"/>
<protein>
    <submittedName>
        <fullName evidence="1">Uncharacterized protein</fullName>
    </submittedName>
</protein>
<reference evidence="1 2" key="1">
    <citation type="journal article" date="2024" name="Commun. Biol.">
        <title>Comparative genomic analysis of thermophilic fungi reveals convergent evolutionary adaptations and gene losses.</title>
        <authorList>
            <person name="Steindorff A.S."/>
            <person name="Aguilar-Pontes M.V."/>
            <person name="Robinson A.J."/>
            <person name="Andreopoulos B."/>
            <person name="LaButti K."/>
            <person name="Kuo A."/>
            <person name="Mondo S."/>
            <person name="Riley R."/>
            <person name="Otillar R."/>
            <person name="Haridas S."/>
            <person name="Lipzen A."/>
            <person name="Grimwood J."/>
            <person name="Schmutz J."/>
            <person name="Clum A."/>
            <person name="Reid I.D."/>
            <person name="Moisan M.C."/>
            <person name="Butler G."/>
            <person name="Nguyen T.T.M."/>
            <person name="Dewar K."/>
            <person name="Conant G."/>
            <person name="Drula E."/>
            <person name="Henrissat B."/>
            <person name="Hansel C."/>
            <person name="Singer S."/>
            <person name="Hutchinson M.I."/>
            <person name="de Vries R.P."/>
            <person name="Natvig D.O."/>
            <person name="Powell A.J."/>
            <person name="Tsang A."/>
            <person name="Grigoriev I.V."/>
        </authorList>
    </citation>
    <scope>NUCLEOTIDE SEQUENCE [LARGE SCALE GENOMIC DNA]</scope>
    <source>
        <strain evidence="1 2">ATCC 22073</strain>
    </source>
</reference>
<accession>A0ABR4D9Y6</accession>
<name>A0ABR4D9Y6_9PEZI</name>
<evidence type="ECO:0000313" key="2">
    <source>
        <dbReference type="Proteomes" id="UP001600064"/>
    </source>
</evidence>
<dbReference type="Proteomes" id="UP001600064">
    <property type="component" value="Unassembled WGS sequence"/>
</dbReference>
<evidence type="ECO:0000313" key="1">
    <source>
        <dbReference type="EMBL" id="KAL2267151.1"/>
    </source>
</evidence>
<comment type="caution">
    <text evidence="1">The sequence shown here is derived from an EMBL/GenBank/DDBJ whole genome shotgun (WGS) entry which is preliminary data.</text>
</comment>
<dbReference type="RefSeq" id="XP_070865878.1">
    <property type="nucleotide sequence ID" value="XM_071010916.1"/>
</dbReference>
<gene>
    <name evidence="1" type="ORF">VTJ83DRAFT_4428</name>
</gene>
<organism evidence="1 2">
    <name type="scientific">Remersonia thermophila</name>
    <dbReference type="NCBI Taxonomy" id="72144"/>
    <lineage>
        <taxon>Eukaryota</taxon>
        <taxon>Fungi</taxon>
        <taxon>Dikarya</taxon>
        <taxon>Ascomycota</taxon>
        <taxon>Pezizomycotina</taxon>
        <taxon>Sordariomycetes</taxon>
        <taxon>Sordariomycetidae</taxon>
        <taxon>Sordariales</taxon>
        <taxon>Sordariales incertae sedis</taxon>
        <taxon>Remersonia</taxon>
    </lineage>
</organism>
<keyword evidence="2" id="KW-1185">Reference proteome</keyword>
<proteinExistence type="predicted"/>
<sequence>MLNYFGELEGGVWLHRAPAASWTSRNGLRGWRSKSQGHLRPCNPGFCAMGTWLAWRWWLGVNHLDGRAETIVQDALDLAKHAMAIRA</sequence>